<dbReference type="RefSeq" id="WP_127161565.1">
    <property type="nucleotide sequence ID" value="NZ_CP029822.1"/>
</dbReference>
<reference evidence="4" key="1">
    <citation type="submission" date="2018-06" db="EMBL/GenBank/DDBJ databases">
        <title>Complete genome of Pseudomonas insecticola strain QZS01.</title>
        <authorList>
            <person name="Wang J."/>
            <person name="Su Q."/>
        </authorList>
    </citation>
    <scope>NUCLEOTIDE SEQUENCE [LARGE SCALE GENOMIC DNA]</scope>
    <source>
        <strain evidence="4">QZS01</strain>
    </source>
</reference>
<feature type="region of interest" description="Disordered" evidence="1">
    <location>
        <begin position="23"/>
        <end position="43"/>
    </location>
</feature>
<evidence type="ECO:0000313" key="4">
    <source>
        <dbReference type="Proteomes" id="UP000273143"/>
    </source>
</evidence>
<feature type="compositionally biased region" description="Basic and acidic residues" evidence="1">
    <location>
        <begin position="24"/>
        <end position="37"/>
    </location>
</feature>
<dbReference type="InterPro" id="IPR047773">
    <property type="entry name" value="YHYH_dom_bact"/>
</dbReference>
<feature type="chain" id="PRO_5018698679" evidence="2">
    <location>
        <begin position="22"/>
        <end position="43"/>
    </location>
</feature>
<name>A0A3Q9JLA7_9GAMM</name>
<evidence type="ECO:0000256" key="1">
    <source>
        <dbReference type="SAM" id="MobiDB-lite"/>
    </source>
</evidence>
<accession>A0A3Q9JLA7</accession>
<gene>
    <name evidence="3" type="ORF">DM558_00500</name>
</gene>
<dbReference type="EMBL" id="CP029822">
    <property type="protein sequence ID" value="AZS49348.1"/>
    <property type="molecule type" value="Genomic_DNA"/>
</dbReference>
<sequence length="43" mass="4577">MKKVILAVLIGGLLASSFSMAHGGRTDKDGCHRDTKAGTRHCH</sequence>
<keyword evidence="2" id="KW-0732">Signal</keyword>
<dbReference type="AlphaFoldDB" id="A0A3Q9JLA7"/>
<organism evidence="3 4">
    <name type="scientific">Entomomonas moraniae</name>
    <dbReference type="NCBI Taxonomy" id="2213226"/>
    <lineage>
        <taxon>Bacteria</taxon>
        <taxon>Pseudomonadati</taxon>
        <taxon>Pseudomonadota</taxon>
        <taxon>Gammaproteobacteria</taxon>
        <taxon>Pseudomonadales</taxon>
        <taxon>Pseudomonadaceae</taxon>
        <taxon>Entomomonas</taxon>
    </lineage>
</organism>
<keyword evidence="4" id="KW-1185">Reference proteome</keyword>
<proteinExistence type="predicted"/>
<dbReference type="NCBIfam" id="NF033223">
    <property type="entry name" value="YHYH_alt"/>
    <property type="match status" value="1"/>
</dbReference>
<evidence type="ECO:0000256" key="2">
    <source>
        <dbReference type="SAM" id="SignalP"/>
    </source>
</evidence>
<evidence type="ECO:0000313" key="3">
    <source>
        <dbReference type="EMBL" id="AZS49348.1"/>
    </source>
</evidence>
<protein>
    <submittedName>
        <fullName evidence="3">YHYH domain-containing protein</fullName>
    </submittedName>
</protein>
<dbReference type="KEGG" id="emo:DM558_00500"/>
<dbReference type="Proteomes" id="UP000273143">
    <property type="component" value="Chromosome"/>
</dbReference>
<feature type="signal peptide" evidence="2">
    <location>
        <begin position="1"/>
        <end position="21"/>
    </location>
</feature>